<protein>
    <submittedName>
        <fullName evidence="1">Uncharacterized protein</fullName>
    </submittedName>
</protein>
<sequence>MLLITGNLLIGLISGEKGWDSLSAFAKDIFSGICIVSDVVVIQGHSPAK</sequence>
<evidence type="ECO:0000313" key="1">
    <source>
        <dbReference type="EMBL" id="QII10338.1"/>
    </source>
</evidence>
<gene>
    <name evidence="1" type="ORF">KsCSTR_09590</name>
</gene>
<accession>A0A6G7GL77</accession>
<dbReference type="EMBL" id="CP049055">
    <property type="protein sequence ID" value="QII10338.1"/>
    <property type="molecule type" value="Genomic_DNA"/>
</dbReference>
<dbReference type="Proteomes" id="UP000501926">
    <property type="component" value="Chromosome"/>
</dbReference>
<reference evidence="1 2" key="1">
    <citation type="submission" date="2020-02" db="EMBL/GenBank/DDBJ databases">
        <title>Newly sequenced genome of strain CSTR1 showed variability in Candidatus Kuenenia stuttgartiensis genomes.</title>
        <authorList>
            <person name="Ding C."/>
            <person name="Adrian L."/>
        </authorList>
    </citation>
    <scope>NUCLEOTIDE SEQUENCE [LARGE SCALE GENOMIC DNA]</scope>
    <source>
        <strain evidence="1 2">CSTR1</strain>
    </source>
</reference>
<organism evidence="1 2">
    <name type="scientific">Kuenenia stuttgartiensis</name>
    <dbReference type="NCBI Taxonomy" id="174633"/>
    <lineage>
        <taxon>Bacteria</taxon>
        <taxon>Pseudomonadati</taxon>
        <taxon>Planctomycetota</taxon>
        <taxon>Candidatus Brocadiia</taxon>
        <taxon>Candidatus Brocadiales</taxon>
        <taxon>Candidatus Brocadiaceae</taxon>
        <taxon>Candidatus Kuenenia</taxon>
    </lineage>
</organism>
<dbReference type="RefSeq" id="WP_157820423.1">
    <property type="nucleotide sequence ID" value="NZ_CP049055.1"/>
</dbReference>
<proteinExistence type="predicted"/>
<name>A0A6G7GL77_KUEST</name>
<evidence type="ECO:0000313" key="2">
    <source>
        <dbReference type="Proteomes" id="UP000501926"/>
    </source>
</evidence>
<dbReference type="AlphaFoldDB" id="A0A6G7GL77"/>